<keyword evidence="2" id="KW-1185">Reference proteome</keyword>
<evidence type="ECO:0000313" key="2">
    <source>
        <dbReference type="Proteomes" id="UP000187059"/>
    </source>
</evidence>
<evidence type="ECO:0000313" key="1">
    <source>
        <dbReference type="EMBL" id="APZ52790.1"/>
    </source>
</evidence>
<dbReference type="Proteomes" id="UP000187059">
    <property type="component" value="Chromosome"/>
</dbReference>
<organism evidence="1 2">
    <name type="scientific">Salipiger abyssi</name>
    <dbReference type="NCBI Taxonomy" id="1250539"/>
    <lineage>
        <taxon>Bacteria</taxon>
        <taxon>Pseudomonadati</taxon>
        <taxon>Pseudomonadota</taxon>
        <taxon>Alphaproteobacteria</taxon>
        <taxon>Rhodobacterales</taxon>
        <taxon>Roseobacteraceae</taxon>
        <taxon>Salipiger</taxon>
    </lineage>
</organism>
<dbReference type="AlphaFoldDB" id="A0A1P8UTR5"/>
<accession>A0A1P8UTR5</accession>
<sequence length="47" mass="5398">MQLDLDYSLLGLESEGEMLSEDITALYYQKLAAAEALPVEYLFKIWI</sequence>
<reference evidence="1 2" key="1">
    <citation type="submission" date="2016-04" db="EMBL/GenBank/DDBJ databases">
        <title>Deep-sea bacteria in the southern Pacific.</title>
        <authorList>
            <person name="Tang K."/>
        </authorList>
    </citation>
    <scope>NUCLEOTIDE SEQUENCE [LARGE SCALE GENOMIC DNA]</scope>
    <source>
        <strain evidence="1 2">JLT2014</strain>
    </source>
</reference>
<dbReference type="EMBL" id="CP015093">
    <property type="protein sequence ID" value="APZ52790.1"/>
    <property type="molecule type" value="Genomic_DNA"/>
</dbReference>
<gene>
    <name evidence="1" type="ORF">Ga0080574_TMP2456</name>
</gene>
<dbReference type="KEGG" id="paby:Ga0080574_TMP2456"/>
<proteinExistence type="predicted"/>
<name>A0A1P8UTR5_9RHOB</name>
<protein>
    <submittedName>
        <fullName evidence="1">Uncharacterized protein</fullName>
    </submittedName>
</protein>